<sequence>MNLEAFVHRNSKGFVKGAHFMKEDPALFDASFFGIGGTEATAMDPQHRLVLETSYRALENAGIPMESANGSKTAVYSGCMTDDYRHLVCHDAESIPKYAAVGSTMSMLANRLSWFFNLTGPCVNLDSACSSSLMALDMACQGLRNGDSNMALIAGANLIVGVEAVVSLMNMSFVSPDGRCYSFDERANGYGRGEGCGVIVIKRLSDAINDGNVIRAVIRSTGSNQDGYTPGLTQPSRALQARLIRECYAKAGLDFAPTRFFEAHGTGTAVGDPIEADAIGSIFRTSRSPDDPLYIGAVKSNIGHLEGGSGIAGIIKTVLVLEKGIIPPISSNFERLNPQIDVEFLNIKIPTESIPWPAHGLRRASVNSFGFGGSNAHVVLDDAYHFLKERGLHAAHCSVAGPPSLNSDGHVAHLSKGQLEINGSHCRDEPHAGDKPETNSLINGQTKGHINGHTNDHVNGFTNGNAAKEPAPQSQLLVFSADDEAGIERIAESYGRFFETVAVNAEDQTAILGRLAETLATKRSRLSWRAFAVADEVKGLKNLKSIISNSVQAVTTPTLGYIFTDLLTQADATTFDINDPEYAQPLTTALQISLVNLLSSLGLSPTKVVGHSSGEIAAASYAAGALSLVSACKVSYFRGVYASRLRRENDTGGMMAVPLSHDTAQPYLDDVMSRATTGGIYVACINSPDNVTISGHSDLLNQLQVLLDADNIRYRRLRTGVAYHTPQMRAIADAYEKSLQGLQAESPSRKTSFLSSVTGSAITDLGILYTPAYWVRNMVESVNFSGAITTGLSQPQNTKARKLGATGKQGVTEWLEVGPHGALQRPFREISRASTGNTTVRYASTLDRRMGSISAFQTAMGTLHSVGHSISITDVNQTSQLPLKQEHTNLLINLPAYPFNHSRRYWYETQETRNVRLRSHRRTELLGAPTPESHPGETRWRTFFDAAQMPWVLDHAVNSKPIYPATGMIVMAIEGAARLADPTREKSGYYLHDATFTHPIVIDAAGRTQADVYMRAIRQNQDKSSHSFEFRIYVPVGGQWTEACRGVMSVQYAGSSGEGEWDIARRQAKLDSQYHMERLNDTKARSQLSVPTDRMYQTLRDNGLHYGPAFQVMQNLSWDGKTDAAGDIKVFEWNKEQSQQTREEHVVHPATLDGLGQLGLVALTNGGEKMVTTGLASTRVRKAWIAASGASSPSTSTLKAYARSKFKGLRGTDTHVVALDESGDLKVWITSMETTSMSANNASPTEKQAKQLCGTVEWQPSLGMMTKEQLRTWCDVPSQVEEPVAFFDQLEVLLLASVRQVIQRLDEKLILSMPSHLQKYVVWLKWQLKRYDLGVASTAIQHPLIESPNNVGLAEQLGNDIKYLSSEGNLPVLAAQNMQGVISGAVDPLDLLYHDDLAAHHYQIVCDRMLRPGHLHRYLKTLAHEKPGLNVLEIGAGTGSVTGHILEALATEQGSRVARYDYTDISESLFANARERFSTHGSKINFHALNIEASPEEQGFELGSYDLIVGAWVLHATTDLESATRNVRQLLKPGGKLVLLEVTNPDILRNSFIFGTLPGWWMGKEPYREHGACVSEEKWAEILGANGFNGLDLSFPDYKNKRCQEHSVLIATASGADPLRLLGEKRKRIVCVVNPESKLQAQIVAEIRARNEKHTVAVESLPLESINQVDLKDSPLVVFLPEIEASILAELPEATFKQLHGFLCQAQDVIWVTASSQTDRMSPRAYMIEGLAKVLCTENDRLSFVTLGLEDHVDDPDALLRHIDILILKRQATRAKDEEIEYREKNGLLHIGRAVEEPLRNDRLFEQTQAPTKWRPFQQRVPLTLSLTNPGFLDASSMVFVEDMEYTRDLSSTEIEIEVKSFGINFRDVFVMLGKLSDGDTLGCECAGIVKRVGSNCKDIRVGDFVCAAILGCVPALPIPGVTAYHSLVNLARLEKDETVLIHSGAGGTGQMAIQVAQSIGAEVFVTVGSQDKASFLQMKYNIPEDHILYSRDTTFSRHIQRMTDNRGVNVILNSLSGDGLIASWECIAPYGRFVELGKADVDGNSKLPMINFAKNVSFFLVAVDHMCRDRPALIQSSLGPVMDMLQVGTLHAPWPLQQFPLSSLEEALRLMQSGKHTGKLIIDVEPQHIVSLPHVPSYTFPSDATYVIAGGLGGLGRSAAQWMASMGAKNLILLSRSGPRTDAALQLIGKLASQGVSVRAPKCDVAGADALSTALEQCRDMPPIKGCLQATMVLQDAIFEMLTFKQWETTIRSKVQSTENLHTVLPSGLDFFIMLSSLAGVVGTVSQANYAAGNTFQDAFARYRRSIGQHATAVDLGRMGEVGVIAENAQYSRHQENVPVMEDISEKEFHSILEQCCQPPIAPHTDGLAESDQVLVGLVSPAQLRAQHVDVPVWMTERALFRALPQDPTDQFDATLATTDPTAAVATSAGHWHAIFMKTDPGDAPSVVINGLTQKLGHALDVPAGDIDTQRSLALQGVDSLLAVELRQ</sequence>
<proteinExistence type="predicted"/>
<gene>
    <name evidence="1" type="ORF">N8T08_010774</name>
</gene>
<dbReference type="EMBL" id="JAOPJF010000009">
    <property type="protein sequence ID" value="KAK1148135.1"/>
    <property type="molecule type" value="Genomic_DNA"/>
</dbReference>
<reference evidence="1 2" key="1">
    <citation type="journal article" date="2023" name="ACS Omega">
        <title>Identification of the Neoaspergillic Acid Biosynthesis Gene Cluster by Establishing an In Vitro CRISPR-Ribonucleoprotein Genetic System in Aspergillus melleus.</title>
        <authorList>
            <person name="Yuan B."/>
            <person name="Grau M.F."/>
            <person name="Murata R.M."/>
            <person name="Torok T."/>
            <person name="Venkateswaran K."/>
            <person name="Stajich J.E."/>
            <person name="Wang C.C.C."/>
        </authorList>
    </citation>
    <scope>NUCLEOTIDE SEQUENCE [LARGE SCALE GENOMIC DNA]</scope>
    <source>
        <strain evidence="1 2">IMV 1140</strain>
    </source>
</reference>
<name>A0ACC3BBP9_9EURO</name>
<protein>
    <submittedName>
        <fullName evidence="1">Type I Iterative Polyketide synthase (PKS)</fullName>
    </submittedName>
</protein>
<comment type="caution">
    <text evidence="1">The sequence shown here is derived from an EMBL/GenBank/DDBJ whole genome shotgun (WGS) entry which is preliminary data.</text>
</comment>
<keyword evidence="2" id="KW-1185">Reference proteome</keyword>
<accession>A0ACC3BBP9</accession>
<dbReference type="Proteomes" id="UP001177260">
    <property type="component" value="Unassembled WGS sequence"/>
</dbReference>
<evidence type="ECO:0000313" key="2">
    <source>
        <dbReference type="Proteomes" id="UP001177260"/>
    </source>
</evidence>
<organism evidence="1 2">
    <name type="scientific">Aspergillus melleus</name>
    <dbReference type="NCBI Taxonomy" id="138277"/>
    <lineage>
        <taxon>Eukaryota</taxon>
        <taxon>Fungi</taxon>
        <taxon>Dikarya</taxon>
        <taxon>Ascomycota</taxon>
        <taxon>Pezizomycotina</taxon>
        <taxon>Eurotiomycetes</taxon>
        <taxon>Eurotiomycetidae</taxon>
        <taxon>Eurotiales</taxon>
        <taxon>Aspergillaceae</taxon>
        <taxon>Aspergillus</taxon>
        <taxon>Aspergillus subgen. Circumdati</taxon>
    </lineage>
</organism>
<evidence type="ECO:0000313" key="1">
    <source>
        <dbReference type="EMBL" id="KAK1148135.1"/>
    </source>
</evidence>